<feature type="non-terminal residue" evidence="1">
    <location>
        <position position="1"/>
    </location>
</feature>
<dbReference type="AlphaFoldDB" id="A0A0L0FFL9"/>
<gene>
    <name evidence="1" type="ORF">SARC_12608</name>
</gene>
<name>A0A0L0FFL9_9EUKA</name>
<protein>
    <submittedName>
        <fullName evidence="1">Uncharacterized protein</fullName>
    </submittedName>
</protein>
<keyword evidence="2" id="KW-1185">Reference proteome</keyword>
<dbReference type="EMBL" id="KQ244033">
    <property type="protein sequence ID" value="KNC74853.1"/>
    <property type="molecule type" value="Genomic_DNA"/>
</dbReference>
<evidence type="ECO:0000313" key="1">
    <source>
        <dbReference type="EMBL" id="KNC74853.1"/>
    </source>
</evidence>
<proteinExistence type="predicted"/>
<reference evidence="1 2" key="1">
    <citation type="submission" date="2011-02" db="EMBL/GenBank/DDBJ databases">
        <title>The Genome Sequence of Sphaeroforma arctica JP610.</title>
        <authorList>
            <consortium name="The Broad Institute Genome Sequencing Platform"/>
            <person name="Russ C."/>
            <person name="Cuomo C."/>
            <person name="Young S.K."/>
            <person name="Zeng Q."/>
            <person name="Gargeya S."/>
            <person name="Alvarado L."/>
            <person name="Berlin A."/>
            <person name="Chapman S.B."/>
            <person name="Chen Z."/>
            <person name="Freedman E."/>
            <person name="Gellesch M."/>
            <person name="Goldberg J."/>
            <person name="Griggs A."/>
            <person name="Gujja S."/>
            <person name="Heilman E."/>
            <person name="Heiman D."/>
            <person name="Howarth C."/>
            <person name="Mehta T."/>
            <person name="Neiman D."/>
            <person name="Pearson M."/>
            <person name="Roberts A."/>
            <person name="Saif S."/>
            <person name="Shea T."/>
            <person name="Shenoy N."/>
            <person name="Sisk P."/>
            <person name="Stolte C."/>
            <person name="Sykes S."/>
            <person name="White J."/>
            <person name="Yandava C."/>
            <person name="Burger G."/>
            <person name="Gray M.W."/>
            <person name="Holland P.W.H."/>
            <person name="King N."/>
            <person name="Lang F.B.F."/>
            <person name="Roger A.J."/>
            <person name="Ruiz-Trillo I."/>
            <person name="Haas B."/>
            <person name="Nusbaum C."/>
            <person name="Birren B."/>
        </authorList>
    </citation>
    <scope>NUCLEOTIDE SEQUENCE [LARGE SCALE GENOMIC DNA]</scope>
    <source>
        <strain evidence="1 2">JP610</strain>
    </source>
</reference>
<dbReference type="Proteomes" id="UP000054560">
    <property type="component" value="Unassembled WGS sequence"/>
</dbReference>
<sequence>TLTADNDQSFHSQDMGRYVTHTTYATPTPHTLTLSRNAKVERPPDTLNGLIRLLLIDSGMPRPGREVALLWAGDVRNPTLGENDKLRTPAQTFLQEAHPRDPKARFGCDVMFKLRGKTAKLTPKRDPQVGFGVLLGRSANSTPYCYRVQNFATQRQIDSQDIQFLTEENAQWSP</sequence>
<accession>A0A0L0FFL9</accession>
<dbReference type="GeneID" id="25913112"/>
<organism evidence="1 2">
    <name type="scientific">Sphaeroforma arctica JP610</name>
    <dbReference type="NCBI Taxonomy" id="667725"/>
    <lineage>
        <taxon>Eukaryota</taxon>
        <taxon>Ichthyosporea</taxon>
        <taxon>Ichthyophonida</taxon>
        <taxon>Sphaeroforma</taxon>
    </lineage>
</organism>
<evidence type="ECO:0000313" key="2">
    <source>
        <dbReference type="Proteomes" id="UP000054560"/>
    </source>
</evidence>
<dbReference type="RefSeq" id="XP_014148755.1">
    <property type="nucleotide sequence ID" value="XM_014293280.1"/>
</dbReference>